<sequence>MTDEPLARIEALLDGHGHGRYGLHDINQRQHALQAAMMAERDGRPDALVTAALLHDIGHMVHDLGDNPAAAGIDDRHEELGHAFLVQWFGPEVTEPVRLHVAAKRFLCATEVDYVSKLSRDSVLSLSLQGGPMSPGEVTAFRALPQYAAAVQLRRYDEAAKVKDLATPPVQHFLPAVARCLRQGGAPAG</sequence>
<dbReference type="CDD" id="cd00077">
    <property type="entry name" value="HDc"/>
    <property type="match status" value="1"/>
</dbReference>
<name>A0AA41YL05_9PROT</name>
<dbReference type="InterPro" id="IPR003607">
    <property type="entry name" value="HD/PDEase_dom"/>
</dbReference>
<feature type="domain" description="HD" evidence="1">
    <location>
        <begin position="32"/>
        <end position="100"/>
    </location>
</feature>
<dbReference type="RefSeq" id="WP_264712799.1">
    <property type="nucleotide sequence ID" value="NZ_JAPDNT010000003.1"/>
</dbReference>
<dbReference type="SUPFAM" id="SSF109604">
    <property type="entry name" value="HD-domain/PDEase-like"/>
    <property type="match status" value="1"/>
</dbReference>
<evidence type="ECO:0000313" key="3">
    <source>
        <dbReference type="Proteomes" id="UP001165679"/>
    </source>
</evidence>
<dbReference type="EMBL" id="JAPDNT010000003">
    <property type="protein sequence ID" value="MCW3474172.1"/>
    <property type="molecule type" value="Genomic_DNA"/>
</dbReference>
<dbReference type="PANTHER" id="PTHR40202">
    <property type="match status" value="1"/>
</dbReference>
<protein>
    <submittedName>
        <fullName evidence="2">HD domain-containing protein</fullName>
    </submittedName>
</protein>
<dbReference type="AlphaFoldDB" id="A0AA41YL05"/>
<evidence type="ECO:0000259" key="1">
    <source>
        <dbReference type="Pfam" id="PF01966"/>
    </source>
</evidence>
<dbReference type="Pfam" id="PF01966">
    <property type="entry name" value="HD"/>
    <property type="match status" value="1"/>
</dbReference>
<accession>A0AA41YL05</accession>
<evidence type="ECO:0000313" key="2">
    <source>
        <dbReference type="EMBL" id="MCW3474172.1"/>
    </source>
</evidence>
<dbReference type="InterPro" id="IPR052567">
    <property type="entry name" value="OP_Dioxygenase"/>
</dbReference>
<dbReference type="Gene3D" id="1.10.3210.10">
    <property type="entry name" value="Hypothetical protein af1432"/>
    <property type="match status" value="1"/>
</dbReference>
<dbReference type="InterPro" id="IPR006674">
    <property type="entry name" value="HD_domain"/>
</dbReference>
<organism evidence="2 3">
    <name type="scientific">Limobrevibacterium gyesilva</name>
    <dbReference type="NCBI Taxonomy" id="2991712"/>
    <lineage>
        <taxon>Bacteria</taxon>
        <taxon>Pseudomonadati</taxon>
        <taxon>Pseudomonadota</taxon>
        <taxon>Alphaproteobacteria</taxon>
        <taxon>Acetobacterales</taxon>
        <taxon>Acetobacteraceae</taxon>
        <taxon>Limobrevibacterium</taxon>
    </lineage>
</organism>
<comment type="caution">
    <text evidence="2">The sequence shown here is derived from an EMBL/GenBank/DDBJ whole genome shotgun (WGS) entry which is preliminary data.</text>
</comment>
<proteinExistence type="predicted"/>
<dbReference type="Proteomes" id="UP001165679">
    <property type="component" value="Unassembled WGS sequence"/>
</dbReference>
<dbReference type="PANTHER" id="PTHR40202:SF1">
    <property type="entry name" value="HD DOMAIN-CONTAINING PROTEIN"/>
    <property type="match status" value="1"/>
</dbReference>
<reference evidence="2" key="2">
    <citation type="submission" date="2022-10" db="EMBL/GenBank/DDBJ databases">
        <authorList>
            <person name="Trinh H.N."/>
        </authorList>
    </citation>
    <scope>NUCLEOTIDE SEQUENCE</scope>
    <source>
        <strain evidence="2">RN2-1</strain>
    </source>
</reference>
<gene>
    <name evidence="2" type="ORF">OL599_06230</name>
</gene>
<reference evidence="2" key="1">
    <citation type="submission" date="2022-09" db="EMBL/GenBank/DDBJ databases">
        <title>Rhodovastum sp. nov. RN2-1 isolated from soil in Seongnam, South Korea.</title>
        <authorList>
            <person name="Le N.T."/>
        </authorList>
    </citation>
    <scope>NUCLEOTIDE SEQUENCE</scope>
    <source>
        <strain evidence="2">RN2-1</strain>
    </source>
</reference>
<keyword evidence="3" id="KW-1185">Reference proteome</keyword>